<dbReference type="AlphaFoldDB" id="A0A1B2HME6"/>
<proteinExistence type="inferred from homology"/>
<dbReference type="InterPro" id="IPR036465">
    <property type="entry name" value="vWFA_dom_sf"/>
</dbReference>
<dbReference type="InterPro" id="IPR013783">
    <property type="entry name" value="Ig-like_fold"/>
</dbReference>
<sequence length="992" mass="104021">MRALALAVVALLVLPVPVVHAQQAEPEPFTIGFTRNVDGDNREVMAVDSNAQNLANLTNNERYQQEPAFSFDGTKLAYVDDERVVVANADGTNPRRLTTDDRRQEHPAWSPDGTMIALVTWYPQGDGRVPVVEVYRVADGARVGQIEVPDHLEGSDTQPDWSPDGTTIALVRRARHAVPPQLGSPRTDRPARLGSSFDLAQVVKTPRIPPKPDIVLLIDVSRSMDDELAGVQRTLAEIVEEVGTAQPETQFGLASFAGHDNGDRMFYRHSELTKNLGNAVNDITLVPNQNSEEVWAHALIRVATGEFDFRPDSSRVVVLIGDEPTVEHEPEQDDTVDAAIKALQEQNIKTVAVDSGGINATGQVTRVIRDPKGALKTFDENGSAEISEAILDGIGDLEVKITPVPSCDEGLSVELDPAGPVTAPSGQDVRFAERFTVAGTAVPGSTLRCTIEFRLNNEQEAPPAYTQVVTVRVAGSAQPVVLVEDVTAQARDDGGALVRYEVSAVDREGRPLVPACVPPSGTFFPAGVTTVRCTATDARGNTGTDTAIVTVVSAEELGSRIWLVTPDGSTQVDLSARFAEPCSGSNDEDPAWSPDGTRLAFTHDDERICTVAADGSGAVTVVQDGEVVEWPRNPAWLPDGTRLLFDAADSEAEPDLWRVAAQGGTPELFLAGGSEPAVRRLPKITVTATAAPAQIAFGGTTTLEFTVTNTGYAPAPVTLTVTLPAGLQGQPIGGPVGSVAAGETRTVRGEARGVVAGDHAVTATTGSSTATVTVKVAEEVKPPDTPGSLSLAVGASPQPGFVGGDAVEVTFRLRNGSGTPMTDVRLIASAFGCQPDCVVGTVAPGAEAEVKLAVPTTAAVDVDLAGVLTATGPDTDAADNVASTRVVVKQPALTMDQQAGPLGGVVSVQGKDFPPGARVRLAWSVGISETPGELTTADGTFSAQMLVFHNDTEGTRQALATSVGGTRFGEVKAADFLAWPSTVQPAGFVERG</sequence>
<dbReference type="EMBL" id="CP016793">
    <property type="protein sequence ID" value="ANZ38871.1"/>
    <property type="molecule type" value="Genomic_DNA"/>
</dbReference>
<keyword evidence="2" id="KW-0732">Signal</keyword>
<dbReference type="InterPro" id="IPR002035">
    <property type="entry name" value="VWF_A"/>
</dbReference>
<dbReference type="Proteomes" id="UP000093053">
    <property type="component" value="Chromosome"/>
</dbReference>
<feature type="chain" id="PRO_5008538293" description="VWFA domain-containing protein" evidence="2">
    <location>
        <begin position="22"/>
        <end position="992"/>
    </location>
</feature>
<feature type="signal peptide" evidence="2">
    <location>
        <begin position="1"/>
        <end position="21"/>
    </location>
</feature>
<dbReference type="Pfam" id="PF00092">
    <property type="entry name" value="VWA"/>
    <property type="match status" value="1"/>
</dbReference>
<dbReference type="CDD" id="cd00198">
    <property type="entry name" value="vWFA"/>
    <property type="match status" value="1"/>
</dbReference>
<evidence type="ECO:0000313" key="4">
    <source>
        <dbReference type="EMBL" id="ANZ38871.1"/>
    </source>
</evidence>
<dbReference type="Gene3D" id="2.60.40.10">
    <property type="entry name" value="Immunoglobulins"/>
    <property type="match status" value="1"/>
</dbReference>
<dbReference type="SMART" id="SM00327">
    <property type="entry name" value="VWA"/>
    <property type="match status" value="1"/>
</dbReference>
<comment type="similarity">
    <text evidence="1">Belongs to the TolB family.</text>
</comment>
<dbReference type="PANTHER" id="PTHR36842:SF1">
    <property type="entry name" value="PROTEIN TOLB"/>
    <property type="match status" value="1"/>
</dbReference>
<keyword evidence="5" id="KW-1185">Reference proteome</keyword>
<dbReference type="InterPro" id="IPR011659">
    <property type="entry name" value="WD40"/>
</dbReference>
<gene>
    <name evidence="4" type="ORF">BBK82_25175</name>
</gene>
<dbReference type="Gene3D" id="2.120.10.30">
    <property type="entry name" value="TolB, C-terminal domain"/>
    <property type="match status" value="2"/>
</dbReference>
<dbReference type="PANTHER" id="PTHR36842">
    <property type="entry name" value="PROTEIN TOLB HOMOLOG"/>
    <property type="match status" value="1"/>
</dbReference>
<dbReference type="PROSITE" id="PS50234">
    <property type="entry name" value="VWFA"/>
    <property type="match status" value="1"/>
</dbReference>
<dbReference type="Gene3D" id="3.40.50.410">
    <property type="entry name" value="von Willebrand factor, type A domain"/>
    <property type="match status" value="1"/>
</dbReference>
<evidence type="ECO:0000256" key="1">
    <source>
        <dbReference type="ARBA" id="ARBA00009820"/>
    </source>
</evidence>
<accession>A0A1B2HME6</accession>
<organism evidence="4 5">
    <name type="scientific">Lentzea guizhouensis</name>
    <dbReference type="NCBI Taxonomy" id="1586287"/>
    <lineage>
        <taxon>Bacteria</taxon>
        <taxon>Bacillati</taxon>
        <taxon>Actinomycetota</taxon>
        <taxon>Actinomycetes</taxon>
        <taxon>Pseudonocardiales</taxon>
        <taxon>Pseudonocardiaceae</taxon>
        <taxon>Lentzea</taxon>
    </lineage>
</organism>
<dbReference type="InterPro" id="IPR011042">
    <property type="entry name" value="6-blade_b-propeller_TolB-like"/>
</dbReference>
<feature type="domain" description="VWFA" evidence="3">
    <location>
        <begin position="213"/>
        <end position="394"/>
    </location>
</feature>
<dbReference type="Pfam" id="PF07676">
    <property type="entry name" value="PD40"/>
    <property type="match status" value="4"/>
</dbReference>
<evidence type="ECO:0000313" key="5">
    <source>
        <dbReference type="Proteomes" id="UP000093053"/>
    </source>
</evidence>
<dbReference type="SUPFAM" id="SSF53300">
    <property type="entry name" value="vWA-like"/>
    <property type="match status" value="1"/>
</dbReference>
<reference evidence="4 5" key="1">
    <citation type="submission" date="2016-07" db="EMBL/GenBank/DDBJ databases">
        <title>Complete genome sequence of the Lentzea guizhouensis DHS C013.</title>
        <authorList>
            <person name="Cao C."/>
        </authorList>
    </citation>
    <scope>NUCLEOTIDE SEQUENCE [LARGE SCALE GENOMIC DNA]</scope>
    <source>
        <strain evidence="4 5">DHS C013</strain>
    </source>
</reference>
<dbReference type="GO" id="GO:0005975">
    <property type="term" value="P:carbohydrate metabolic process"/>
    <property type="evidence" value="ECO:0007669"/>
    <property type="project" value="UniProtKB-ARBA"/>
</dbReference>
<dbReference type="RefSeq" id="WP_065917216.1">
    <property type="nucleotide sequence ID" value="NZ_CP016793.1"/>
</dbReference>
<name>A0A1B2HME6_9PSEU</name>
<dbReference type="STRING" id="1586287.BBK82_25175"/>
<evidence type="ECO:0000259" key="3">
    <source>
        <dbReference type="PROSITE" id="PS50234"/>
    </source>
</evidence>
<dbReference type="OrthoDB" id="9808778at2"/>
<dbReference type="KEGG" id="led:BBK82_25175"/>
<evidence type="ECO:0000256" key="2">
    <source>
        <dbReference type="SAM" id="SignalP"/>
    </source>
</evidence>
<dbReference type="SUPFAM" id="SSF69304">
    <property type="entry name" value="Tricorn protease N-terminal domain"/>
    <property type="match status" value="1"/>
</dbReference>
<protein>
    <recommendedName>
        <fullName evidence="3">VWFA domain-containing protein</fullName>
    </recommendedName>
</protein>